<reference evidence="1 2" key="1">
    <citation type="submission" date="2023-08" db="EMBL/GenBank/DDBJ databases">
        <title>A Necator americanus chromosomal reference genome.</title>
        <authorList>
            <person name="Ilik V."/>
            <person name="Petrzelkova K.J."/>
            <person name="Pardy F."/>
            <person name="Fuh T."/>
            <person name="Niatou-Singa F.S."/>
            <person name="Gouil Q."/>
            <person name="Baker L."/>
            <person name="Ritchie M.E."/>
            <person name="Jex A.R."/>
            <person name="Gazzola D."/>
            <person name="Li H."/>
            <person name="Toshio Fujiwara R."/>
            <person name="Zhan B."/>
            <person name="Aroian R.V."/>
            <person name="Pafco B."/>
            <person name="Schwarz E.M."/>
        </authorList>
    </citation>
    <scope>NUCLEOTIDE SEQUENCE [LARGE SCALE GENOMIC DNA]</scope>
    <source>
        <strain evidence="1 2">Aroian</strain>
        <tissue evidence="1">Whole animal</tissue>
    </source>
</reference>
<protein>
    <submittedName>
        <fullName evidence="1">Uncharacterized protein</fullName>
    </submittedName>
</protein>
<sequence>MFEDMEYVVGFTLTASGQSEHYPGGDERQHVSAAFLGWMIDRLAELPPVDVAAASTVRHNILCKSQDQQRTFHWC</sequence>
<keyword evidence="2" id="KW-1185">Reference proteome</keyword>
<evidence type="ECO:0000313" key="1">
    <source>
        <dbReference type="EMBL" id="KAK6765883.1"/>
    </source>
</evidence>
<organism evidence="1 2">
    <name type="scientific">Necator americanus</name>
    <name type="common">Human hookworm</name>
    <dbReference type="NCBI Taxonomy" id="51031"/>
    <lineage>
        <taxon>Eukaryota</taxon>
        <taxon>Metazoa</taxon>
        <taxon>Ecdysozoa</taxon>
        <taxon>Nematoda</taxon>
        <taxon>Chromadorea</taxon>
        <taxon>Rhabditida</taxon>
        <taxon>Rhabditina</taxon>
        <taxon>Rhabditomorpha</taxon>
        <taxon>Strongyloidea</taxon>
        <taxon>Ancylostomatidae</taxon>
        <taxon>Bunostominae</taxon>
        <taxon>Necator</taxon>
    </lineage>
</organism>
<evidence type="ECO:0000313" key="2">
    <source>
        <dbReference type="Proteomes" id="UP001303046"/>
    </source>
</evidence>
<proteinExistence type="predicted"/>
<dbReference type="EMBL" id="JAVFWL010000006">
    <property type="protein sequence ID" value="KAK6765883.1"/>
    <property type="molecule type" value="Genomic_DNA"/>
</dbReference>
<comment type="caution">
    <text evidence="1">The sequence shown here is derived from an EMBL/GenBank/DDBJ whole genome shotgun (WGS) entry which is preliminary data.</text>
</comment>
<dbReference type="Proteomes" id="UP001303046">
    <property type="component" value="Unassembled WGS sequence"/>
</dbReference>
<gene>
    <name evidence="1" type="primary">Necator_chrX.g25833</name>
    <name evidence="1" type="ORF">RB195_025667</name>
</gene>
<name>A0ABR1ETE1_NECAM</name>
<accession>A0ABR1ETE1</accession>